<dbReference type="SUPFAM" id="SSF81901">
    <property type="entry name" value="HCP-like"/>
    <property type="match status" value="1"/>
</dbReference>
<dbReference type="NCBIfam" id="TIGR02521">
    <property type="entry name" value="type_IV_pilW"/>
    <property type="match status" value="1"/>
</dbReference>
<sequence>MMLRAVLALAVAGLLTGCVTTGSTDPLSTGKGRDQARDAYIQLGLGYLQEGNTEQAKVPLKQALQLDSSSADAHAALALVFQTEMEPKLADEEYRKAMSARRNDPRILNNYGSFLFEQKRYSEAYDRFTEASQDPLYPERSRVFENLGLTALRLNKPELARQHLEKSLRLNSNQPKALLEMAELSYAAREYVPARGYYESFSRISPQDARSLLLGIRLAEVFNDRDTAASYTLQLKRLYPASEEYKQLQSEQR</sequence>
<gene>
    <name evidence="3" type="primary">pilF</name>
    <name evidence="3" type="ORF">GCM10009425_03060</name>
</gene>
<feature type="repeat" description="TPR" evidence="1">
    <location>
        <begin position="37"/>
        <end position="70"/>
    </location>
</feature>
<dbReference type="InterPro" id="IPR013360">
    <property type="entry name" value="Pilus_4_PilW"/>
</dbReference>
<dbReference type="PANTHER" id="PTHR12558:SF13">
    <property type="entry name" value="CELL DIVISION CYCLE PROTEIN 27 HOMOLOG"/>
    <property type="match status" value="1"/>
</dbReference>
<dbReference type="InterPro" id="IPR011990">
    <property type="entry name" value="TPR-like_helical_dom_sf"/>
</dbReference>
<evidence type="ECO:0000256" key="2">
    <source>
        <dbReference type="SAM" id="SignalP"/>
    </source>
</evidence>
<dbReference type="PROSITE" id="PS50005">
    <property type="entry name" value="TPR"/>
    <property type="match status" value="2"/>
</dbReference>
<dbReference type="SMART" id="SM00028">
    <property type="entry name" value="TPR"/>
    <property type="match status" value="5"/>
</dbReference>
<accession>A0ABQ2GH39</accession>
<dbReference type="RefSeq" id="WP_373290374.1">
    <property type="nucleotide sequence ID" value="NZ_BMNW01000001.1"/>
</dbReference>
<dbReference type="Pfam" id="PF13181">
    <property type="entry name" value="TPR_8"/>
    <property type="match status" value="1"/>
</dbReference>
<dbReference type="InterPro" id="IPR019734">
    <property type="entry name" value="TPR_rpt"/>
</dbReference>
<proteinExistence type="predicted"/>
<keyword evidence="2" id="KW-0732">Signal</keyword>
<feature type="repeat" description="TPR" evidence="1">
    <location>
        <begin position="141"/>
        <end position="174"/>
    </location>
</feature>
<dbReference type="Proteomes" id="UP000616499">
    <property type="component" value="Unassembled WGS sequence"/>
</dbReference>
<feature type="signal peptide" evidence="2">
    <location>
        <begin position="1"/>
        <end position="21"/>
    </location>
</feature>
<dbReference type="PANTHER" id="PTHR12558">
    <property type="entry name" value="CELL DIVISION CYCLE 16,23,27"/>
    <property type="match status" value="1"/>
</dbReference>
<name>A0ABQ2GH39_9PSED</name>
<evidence type="ECO:0000313" key="3">
    <source>
        <dbReference type="EMBL" id="GGL95420.1"/>
    </source>
</evidence>
<dbReference type="EMBL" id="BMNW01000001">
    <property type="protein sequence ID" value="GGL95420.1"/>
    <property type="molecule type" value="Genomic_DNA"/>
</dbReference>
<protein>
    <submittedName>
        <fullName evidence="3">Type 4 fimbrial biogenesis protein PilF</fullName>
    </submittedName>
</protein>
<keyword evidence="1" id="KW-0802">TPR repeat</keyword>
<feature type="chain" id="PRO_5045947057" evidence="2">
    <location>
        <begin position="22"/>
        <end position="253"/>
    </location>
</feature>
<dbReference type="Gene3D" id="1.25.40.10">
    <property type="entry name" value="Tetratricopeptide repeat domain"/>
    <property type="match status" value="1"/>
</dbReference>
<organism evidence="3 4">
    <name type="scientific">Pseudomonas asuensis</name>
    <dbReference type="NCBI Taxonomy" id="1825787"/>
    <lineage>
        <taxon>Bacteria</taxon>
        <taxon>Pseudomonadati</taxon>
        <taxon>Pseudomonadota</taxon>
        <taxon>Gammaproteobacteria</taxon>
        <taxon>Pseudomonadales</taxon>
        <taxon>Pseudomonadaceae</taxon>
        <taxon>Pseudomonas</taxon>
    </lineage>
</organism>
<keyword evidence="4" id="KW-1185">Reference proteome</keyword>
<evidence type="ECO:0000313" key="4">
    <source>
        <dbReference type="Proteomes" id="UP000616499"/>
    </source>
</evidence>
<dbReference type="PROSITE" id="PS51257">
    <property type="entry name" value="PROKAR_LIPOPROTEIN"/>
    <property type="match status" value="1"/>
</dbReference>
<dbReference type="Pfam" id="PF13424">
    <property type="entry name" value="TPR_12"/>
    <property type="match status" value="1"/>
</dbReference>
<evidence type="ECO:0000256" key="1">
    <source>
        <dbReference type="PROSITE-ProRule" id="PRU00339"/>
    </source>
</evidence>
<reference evidence="4" key="1">
    <citation type="journal article" date="2019" name="Int. J. Syst. Evol. Microbiol.">
        <title>The Global Catalogue of Microorganisms (GCM) 10K type strain sequencing project: providing services to taxonomists for standard genome sequencing and annotation.</title>
        <authorList>
            <consortium name="The Broad Institute Genomics Platform"/>
            <consortium name="The Broad Institute Genome Sequencing Center for Infectious Disease"/>
            <person name="Wu L."/>
            <person name="Ma J."/>
        </authorList>
    </citation>
    <scope>NUCLEOTIDE SEQUENCE [LARGE SCALE GENOMIC DNA]</scope>
    <source>
        <strain evidence="4">JCM 13501</strain>
    </source>
</reference>
<comment type="caution">
    <text evidence="3">The sequence shown here is derived from an EMBL/GenBank/DDBJ whole genome shotgun (WGS) entry which is preliminary data.</text>
</comment>